<evidence type="ECO:0000313" key="2">
    <source>
        <dbReference type="EMBL" id="MBE0403148.1"/>
    </source>
</evidence>
<accession>A0ABR9F9I0</accession>
<sequence>MTIQQDLPISRIMQTSILHCTPDIPLCQAAKCMAKRLCSSIVIVENHQALGVWTEHDALMINFSTPSILMRPIAEFMTSPAHTTPHQILLSKALLITELLALYSGPKPKNRSQFY</sequence>
<name>A0ABR9F9I0_9GAMM</name>
<dbReference type="Pfam" id="PF00571">
    <property type="entry name" value="CBS"/>
    <property type="match status" value="1"/>
</dbReference>
<evidence type="ECO:0000313" key="3">
    <source>
        <dbReference type="Proteomes" id="UP000754821"/>
    </source>
</evidence>
<proteinExistence type="predicted"/>
<dbReference type="InterPro" id="IPR000644">
    <property type="entry name" value="CBS_dom"/>
</dbReference>
<dbReference type="SUPFAM" id="SSF54631">
    <property type="entry name" value="CBS-domain pair"/>
    <property type="match status" value="1"/>
</dbReference>
<protein>
    <submittedName>
        <fullName evidence="2">CBS domain-containing protein</fullName>
    </submittedName>
</protein>
<organism evidence="2 3">
    <name type="scientific">Halomonas citrativorans</name>
    <dbReference type="NCBI Taxonomy" id="2742612"/>
    <lineage>
        <taxon>Bacteria</taxon>
        <taxon>Pseudomonadati</taxon>
        <taxon>Pseudomonadota</taxon>
        <taxon>Gammaproteobacteria</taxon>
        <taxon>Oceanospirillales</taxon>
        <taxon>Halomonadaceae</taxon>
        <taxon>Halomonas</taxon>
    </lineage>
</organism>
<dbReference type="InterPro" id="IPR046342">
    <property type="entry name" value="CBS_dom_sf"/>
</dbReference>
<keyword evidence="3" id="KW-1185">Reference proteome</keyword>
<gene>
    <name evidence="2" type="ORF">EI163_06185</name>
</gene>
<comment type="caution">
    <text evidence="2">The sequence shown here is derived from an EMBL/GenBank/DDBJ whole genome shotgun (WGS) entry which is preliminary data.</text>
</comment>
<feature type="domain" description="CBS" evidence="1">
    <location>
        <begin position="9"/>
        <end position="59"/>
    </location>
</feature>
<dbReference type="Proteomes" id="UP000754821">
    <property type="component" value="Unassembled WGS sequence"/>
</dbReference>
<dbReference type="EMBL" id="RRZC01000004">
    <property type="protein sequence ID" value="MBE0403148.1"/>
    <property type="molecule type" value="Genomic_DNA"/>
</dbReference>
<reference evidence="2 3" key="1">
    <citation type="submission" date="2020-07" db="EMBL/GenBank/DDBJ databases">
        <title>Halophilic bacteria isolated from french cheeses.</title>
        <authorList>
            <person name="Kothe C.I."/>
            <person name="Farah-Kraiem B."/>
            <person name="Renault P."/>
            <person name="Dridi B."/>
        </authorList>
    </citation>
    <scope>NUCLEOTIDE SEQUENCE [LARGE SCALE GENOMIC DNA]</scope>
    <source>
        <strain evidence="2 3">FME16</strain>
    </source>
</reference>
<evidence type="ECO:0000259" key="1">
    <source>
        <dbReference type="Pfam" id="PF00571"/>
    </source>
</evidence>
<dbReference type="Gene3D" id="3.10.580.10">
    <property type="entry name" value="CBS-domain"/>
    <property type="match status" value="1"/>
</dbReference>